<comment type="caution">
    <text evidence="1">The sequence shown here is derived from an EMBL/GenBank/DDBJ whole genome shotgun (WGS) entry which is preliminary data.</text>
</comment>
<dbReference type="Proteomes" id="UP001597135">
    <property type="component" value="Unassembled WGS sequence"/>
</dbReference>
<organism evidence="1 2">
    <name type="scientific">Litorisediminicola beolgyonensis</name>
    <dbReference type="NCBI Taxonomy" id="1173614"/>
    <lineage>
        <taxon>Bacteria</taxon>
        <taxon>Pseudomonadati</taxon>
        <taxon>Pseudomonadota</taxon>
        <taxon>Alphaproteobacteria</taxon>
        <taxon>Rhodobacterales</taxon>
        <taxon>Paracoccaceae</taxon>
        <taxon>Litorisediminicola</taxon>
    </lineage>
</organism>
<gene>
    <name evidence="1" type="ORF">ACFQ4E_09655</name>
</gene>
<sequence>MMPDPDLPNPLDCETRALFARFLAPILSRATDWTALTRELAEKGYQLSFRSGRLVILEEMSGRAVCTGRDLGCPLSDLSARLGRPAIRVHASGMTGDLA</sequence>
<reference evidence="2" key="1">
    <citation type="journal article" date="2019" name="Int. J. Syst. Evol. Microbiol.">
        <title>The Global Catalogue of Microorganisms (GCM) 10K type strain sequencing project: providing services to taxonomists for standard genome sequencing and annotation.</title>
        <authorList>
            <consortium name="The Broad Institute Genomics Platform"/>
            <consortium name="The Broad Institute Genome Sequencing Center for Infectious Disease"/>
            <person name="Wu L."/>
            <person name="Ma J."/>
        </authorList>
    </citation>
    <scope>NUCLEOTIDE SEQUENCE [LARGE SCALE GENOMIC DNA]</scope>
    <source>
        <strain evidence="2">CCUG 62953</strain>
    </source>
</reference>
<accession>A0ABW3ZII2</accession>
<dbReference type="RefSeq" id="WP_386802973.1">
    <property type="nucleotide sequence ID" value="NZ_JBHTMU010000014.1"/>
</dbReference>
<evidence type="ECO:0000313" key="2">
    <source>
        <dbReference type="Proteomes" id="UP001597135"/>
    </source>
</evidence>
<protein>
    <submittedName>
        <fullName evidence="1">Uncharacterized protein</fullName>
    </submittedName>
</protein>
<dbReference type="EMBL" id="JBHTMU010000014">
    <property type="protein sequence ID" value="MFD1342682.1"/>
    <property type="molecule type" value="Genomic_DNA"/>
</dbReference>
<evidence type="ECO:0000313" key="1">
    <source>
        <dbReference type="EMBL" id="MFD1342682.1"/>
    </source>
</evidence>
<keyword evidence="2" id="KW-1185">Reference proteome</keyword>
<name>A0ABW3ZII2_9RHOB</name>
<proteinExistence type="predicted"/>